<dbReference type="SUPFAM" id="SSF46689">
    <property type="entry name" value="Homeodomain-like"/>
    <property type="match status" value="1"/>
</dbReference>
<dbReference type="PROSITE" id="PS50977">
    <property type="entry name" value="HTH_TETR_2"/>
    <property type="match status" value="1"/>
</dbReference>
<evidence type="ECO:0000256" key="1">
    <source>
        <dbReference type="ARBA" id="ARBA00023015"/>
    </source>
</evidence>
<evidence type="ECO:0000256" key="2">
    <source>
        <dbReference type="ARBA" id="ARBA00023125"/>
    </source>
</evidence>
<proteinExistence type="predicted"/>
<evidence type="ECO:0000313" key="6">
    <source>
        <dbReference type="EMBL" id="UTI63850.1"/>
    </source>
</evidence>
<dbReference type="SUPFAM" id="SSF48498">
    <property type="entry name" value="Tetracyclin repressor-like, C-terminal domain"/>
    <property type="match status" value="1"/>
</dbReference>
<dbReference type="InterPro" id="IPR036271">
    <property type="entry name" value="Tet_transcr_reg_TetR-rel_C_sf"/>
</dbReference>
<organism evidence="6 7">
    <name type="scientific">Paraconexibacter antarcticus</name>
    <dbReference type="NCBI Taxonomy" id="2949664"/>
    <lineage>
        <taxon>Bacteria</taxon>
        <taxon>Bacillati</taxon>
        <taxon>Actinomycetota</taxon>
        <taxon>Thermoleophilia</taxon>
        <taxon>Solirubrobacterales</taxon>
        <taxon>Paraconexibacteraceae</taxon>
        <taxon>Paraconexibacter</taxon>
    </lineage>
</organism>
<dbReference type="RefSeq" id="WP_254570571.1">
    <property type="nucleotide sequence ID" value="NZ_CP098502.1"/>
</dbReference>
<keyword evidence="1" id="KW-0805">Transcription regulation</keyword>
<dbReference type="Gene3D" id="1.10.357.10">
    <property type="entry name" value="Tetracycline Repressor, domain 2"/>
    <property type="match status" value="1"/>
</dbReference>
<evidence type="ECO:0000313" key="7">
    <source>
        <dbReference type="Proteomes" id="UP001056035"/>
    </source>
</evidence>
<dbReference type="InterPro" id="IPR001647">
    <property type="entry name" value="HTH_TetR"/>
</dbReference>
<evidence type="ECO:0000256" key="4">
    <source>
        <dbReference type="PROSITE-ProRule" id="PRU00335"/>
    </source>
</evidence>
<dbReference type="PANTHER" id="PTHR30055">
    <property type="entry name" value="HTH-TYPE TRANSCRIPTIONAL REGULATOR RUTR"/>
    <property type="match status" value="1"/>
</dbReference>
<keyword evidence="3" id="KW-0804">Transcription</keyword>
<dbReference type="EMBL" id="CP098502">
    <property type="protein sequence ID" value="UTI63850.1"/>
    <property type="molecule type" value="Genomic_DNA"/>
</dbReference>
<accession>A0ABY5DQX3</accession>
<protein>
    <submittedName>
        <fullName evidence="6">TetR/AcrR family transcriptional regulator</fullName>
    </submittedName>
</protein>
<dbReference type="InterPro" id="IPR009057">
    <property type="entry name" value="Homeodomain-like_sf"/>
</dbReference>
<sequence>MTRPRRPGEPGLPPAQQHVLEVVERLLADGHTFTELSIGRIADAAGMGRSTFYGHFPDKPALLVRLAGVVVGDALGLAREWVAAPAHTRAGLVDTLTELVAEHRRHVHLIRAVTEVAGYEPTVQAFWRAQIDGFAAVAQARLERDGTATGLEAETAATVLAWGTERAIALHVERRPDTDDPAFATALAGRIWSALGRD</sequence>
<dbReference type="Pfam" id="PF00440">
    <property type="entry name" value="TetR_N"/>
    <property type="match status" value="1"/>
</dbReference>
<keyword evidence="2 4" id="KW-0238">DNA-binding</keyword>
<dbReference type="Gene3D" id="1.10.10.60">
    <property type="entry name" value="Homeodomain-like"/>
    <property type="match status" value="1"/>
</dbReference>
<evidence type="ECO:0000259" key="5">
    <source>
        <dbReference type="PROSITE" id="PS50977"/>
    </source>
</evidence>
<name>A0ABY5DQX3_9ACTN</name>
<gene>
    <name evidence="6" type="ORF">NBH00_21205</name>
</gene>
<feature type="domain" description="HTH tetR-type" evidence="5">
    <location>
        <begin position="13"/>
        <end position="74"/>
    </location>
</feature>
<dbReference type="InterPro" id="IPR050109">
    <property type="entry name" value="HTH-type_TetR-like_transc_reg"/>
</dbReference>
<evidence type="ECO:0000256" key="3">
    <source>
        <dbReference type="ARBA" id="ARBA00023163"/>
    </source>
</evidence>
<dbReference type="PANTHER" id="PTHR30055:SF234">
    <property type="entry name" value="HTH-TYPE TRANSCRIPTIONAL REGULATOR BETI"/>
    <property type="match status" value="1"/>
</dbReference>
<keyword evidence="7" id="KW-1185">Reference proteome</keyword>
<feature type="DNA-binding region" description="H-T-H motif" evidence="4">
    <location>
        <begin position="37"/>
        <end position="56"/>
    </location>
</feature>
<reference evidence="6 7" key="1">
    <citation type="submission" date="2022-06" db="EMBL/GenBank/DDBJ databases">
        <title>Paraconexibacter antarcticus.</title>
        <authorList>
            <person name="Kim C.S."/>
        </authorList>
    </citation>
    <scope>NUCLEOTIDE SEQUENCE [LARGE SCALE GENOMIC DNA]</scope>
    <source>
        <strain evidence="6 7">02-257</strain>
    </source>
</reference>
<dbReference type="Proteomes" id="UP001056035">
    <property type="component" value="Chromosome"/>
</dbReference>